<sequence>MDQDNSTIDSPRRRHGLLRDQVQLVKRKDCNRYEIVSIQDALSFEKGFFIVIRACQLLAQKNDGIILVGVAGPSGAGKTVFTEKVLNFMPSIAVISMDNYNDSSRIIDGNFDDPRLTDYDTLLENIRGLKQGKSVEVPIYDFKASSRIGYRTVDVPSSRIVFLEGIYALSEKLRPLLDLRVSVTGGVHFDLVKRVLRDIQRAGQEPEEIIHQISETVYPMYKAFIEPDLQTAHIKISNKFNPFTGFQNPTYILKSPRTVSVDQIKAIISEEHKESMEETYDIYLLPPGEDPEACQSYLRMRNRDGKYNLMFEEWVTDSPFIISPRITFEVSVRLLGGLMALGYSIAAILKRSSHVFSDDKVVVKIDWLEQLNRHYVQVQGKERLYVRHIAEQLGLEGAFIPRTYIEQIQLEKLVNDVMALPDDLRTKLSIDDDMVSSPREALSRASADRVAMRNKYLKSGMSHSYSTQRDKNIAKLTRLEVNNRRFERQPESPAVSREAVNQLSDQISTLNERFDEFSSRLEEFSSKFSSQRTSMSQQNLALQNEACNGSAPTSLFVSNLGNGTLLPNSSSSNQLNKDSPLMEEGSPCLIGTLSVSNHKKNYSASHPRLQVRMALVDNTVVRLPDVAKPNLMLAYDLVQGNLVSWNSFTDKSVPDPPTAVLLHGILGSRKNWGSFAKRLAQEFPMWQFLLVDLRCHGESASIEKRGPHTVASAALDVLKLVAQLRLTPRVLVGHSFGGKVALSMVEQAAKPLARPVRVWVLDATPGKVHAGGDGEDHPGELIACLSRMPKQVSSKQKVIDALIQEGFSSDVARWVATNLQPVSQPSSASSSGFAWVFDLKGIAEMYKSYEETNLWETVENVPRGVNLNFLKAERSLHRWALEDLRRIHAAEELAAEDGAGVELHVLEDAGHWVQADNPDGLFRILSSSFLGLRNL</sequence>
<evidence type="ECO:0000313" key="5">
    <source>
        <dbReference type="Proteomes" id="UP001327560"/>
    </source>
</evidence>
<name>A0AAQ3JUT9_9LILI</name>
<dbReference type="EMBL" id="CP136891">
    <property type="protein sequence ID" value="WOK96522.1"/>
    <property type="molecule type" value="Genomic_DNA"/>
</dbReference>
<dbReference type="SUPFAM" id="SSF53474">
    <property type="entry name" value="alpha/beta-Hydrolases"/>
    <property type="match status" value="1"/>
</dbReference>
<keyword evidence="4" id="KW-0418">Kinase</keyword>
<evidence type="ECO:0000313" key="4">
    <source>
        <dbReference type="EMBL" id="WOK96522.1"/>
    </source>
</evidence>
<dbReference type="InterPro" id="IPR000073">
    <property type="entry name" value="AB_hydrolase_1"/>
</dbReference>
<feature type="domain" description="CYTH" evidence="3">
    <location>
        <begin position="248"/>
        <end position="410"/>
    </location>
</feature>
<dbReference type="Gene3D" id="3.40.50.300">
    <property type="entry name" value="P-loop containing nucleotide triphosphate hydrolases"/>
    <property type="match status" value="1"/>
</dbReference>
<reference evidence="4 5" key="1">
    <citation type="submission" date="2023-10" db="EMBL/GenBank/DDBJ databases">
        <title>Chromosome-scale genome assembly provides insights into flower coloration mechanisms of Canna indica.</title>
        <authorList>
            <person name="Li C."/>
        </authorList>
    </citation>
    <scope>NUCLEOTIDE SEQUENCE [LARGE SCALE GENOMIC DNA]</scope>
    <source>
        <tissue evidence="4">Flower</tissue>
    </source>
</reference>
<dbReference type="PANTHER" id="PTHR43248:SF14">
    <property type="entry name" value="ALPHA_BETA-HYDROLASES SUPERFAMILY PROTEIN"/>
    <property type="match status" value="1"/>
</dbReference>
<gene>
    <name evidence="4" type="ORF">Cni_G05229</name>
</gene>
<keyword evidence="4" id="KW-0808">Transferase</keyword>
<dbReference type="InterPro" id="IPR006083">
    <property type="entry name" value="PRK/URK"/>
</dbReference>
<proteinExistence type="inferred from homology"/>
<dbReference type="PROSITE" id="PS51707">
    <property type="entry name" value="CYTH"/>
    <property type="match status" value="1"/>
</dbReference>
<dbReference type="AlphaFoldDB" id="A0AAQ3JUT9"/>
<dbReference type="Pfam" id="PF00485">
    <property type="entry name" value="PRK"/>
    <property type="match status" value="1"/>
</dbReference>
<dbReference type="GO" id="GO:0005524">
    <property type="term" value="F:ATP binding"/>
    <property type="evidence" value="ECO:0007669"/>
    <property type="project" value="InterPro"/>
</dbReference>
<dbReference type="Pfam" id="PF12697">
    <property type="entry name" value="Abhydrolase_6"/>
    <property type="match status" value="1"/>
</dbReference>
<dbReference type="CDD" id="cd02028">
    <property type="entry name" value="UMPK_like"/>
    <property type="match status" value="1"/>
</dbReference>
<dbReference type="PANTHER" id="PTHR43248">
    <property type="entry name" value="2-SUCCINYL-6-HYDROXY-2,4-CYCLOHEXADIENE-1-CARBOXYLATE SYNTHASE"/>
    <property type="match status" value="1"/>
</dbReference>
<dbReference type="Proteomes" id="UP001327560">
    <property type="component" value="Chromosome 2"/>
</dbReference>
<dbReference type="GO" id="GO:0016462">
    <property type="term" value="F:pyrophosphatase activity"/>
    <property type="evidence" value="ECO:0007669"/>
    <property type="project" value="UniProtKB-ARBA"/>
</dbReference>
<protein>
    <submittedName>
        <fullName evidence="4">Uridine-cytidine kinase C</fullName>
    </submittedName>
</protein>
<dbReference type="InterPro" id="IPR051601">
    <property type="entry name" value="Serine_prot/Carboxylest_S33"/>
</dbReference>
<dbReference type="InterPro" id="IPR033469">
    <property type="entry name" value="CYTH-like_dom_sf"/>
</dbReference>
<dbReference type="GO" id="GO:0016301">
    <property type="term" value="F:kinase activity"/>
    <property type="evidence" value="ECO:0007669"/>
    <property type="project" value="UniProtKB-KW"/>
</dbReference>
<comment type="similarity">
    <text evidence="1">Belongs to the peptidase S33 family.</text>
</comment>
<dbReference type="InterPro" id="IPR029058">
    <property type="entry name" value="AB_hydrolase_fold"/>
</dbReference>
<dbReference type="Pfam" id="PF01928">
    <property type="entry name" value="CYTH"/>
    <property type="match status" value="1"/>
</dbReference>
<evidence type="ECO:0000259" key="3">
    <source>
        <dbReference type="PROSITE" id="PS51707"/>
    </source>
</evidence>
<dbReference type="InterPro" id="IPR023577">
    <property type="entry name" value="CYTH_domain"/>
</dbReference>
<organism evidence="4 5">
    <name type="scientific">Canna indica</name>
    <name type="common">Indian-shot</name>
    <dbReference type="NCBI Taxonomy" id="4628"/>
    <lineage>
        <taxon>Eukaryota</taxon>
        <taxon>Viridiplantae</taxon>
        <taxon>Streptophyta</taxon>
        <taxon>Embryophyta</taxon>
        <taxon>Tracheophyta</taxon>
        <taxon>Spermatophyta</taxon>
        <taxon>Magnoliopsida</taxon>
        <taxon>Liliopsida</taxon>
        <taxon>Zingiberales</taxon>
        <taxon>Cannaceae</taxon>
        <taxon>Canna</taxon>
    </lineage>
</organism>
<dbReference type="InterPro" id="IPR027417">
    <property type="entry name" value="P-loop_NTPase"/>
</dbReference>
<dbReference type="SUPFAM" id="SSF52540">
    <property type="entry name" value="P-loop containing nucleoside triphosphate hydrolases"/>
    <property type="match status" value="1"/>
</dbReference>
<dbReference type="PRINTS" id="PR00988">
    <property type="entry name" value="URIDINKINASE"/>
</dbReference>
<accession>A0AAQ3JUT9</accession>
<evidence type="ECO:0000256" key="1">
    <source>
        <dbReference type="ARBA" id="ARBA00010088"/>
    </source>
</evidence>
<dbReference type="Gene3D" id="3.40.50.1820">
    <property type="entry name" value="alpha/beta hydrolase"/>
    <property type="match status" value="1"/>
</dbReference>
<dbReference type="SUPFAM" id="SSF55154">
    <property type="entry name" value="CYTH-like phosphatases"/>
    <property type="match status" value="1"/>
</dbReference>
<keyword evidence="2" id="KW-0378">Hydrolase</keyword>
<evidence type="ECO:0000256" key="2">
    <source>
        <dbReference type="ARBA" id="ARBA00022801"/>
    </source>
</evidence>
<keyword evidence="5" id="KW-1185">Reference proteome</keyword>